<proteinExistence type="predicted"/>
<protein>
    <submittedName>
        <fullName evidence="2">Uncharacterized protein</fullName>
    </submittedName>
</protein>
<dbReference type="RefSeq" id="WP_027022530.1">
    <property type="nucleotide sequence ID" value="NZ_CP097501.1"/>
</dbReference>
<evidence type="ECO:0000313" key="2">
    <source>
        <dbReference type="EMBL" id="URD66965.1"/>
    </source>
</evidence>
<evidence type="ECO:0000256" key="1">
    <source>
        <dbReference type="SAM" id="MobiDB-lite"/>
    </source>
</evidence>
<evidence type="ECO:0000313" key="3">
    <source>
        <dbReference type="Proteomes" id="UP001056819"/>
    </source>
</evidence>
<organism evidence="2 3">
    <name type="scientific">Conchiformibius steedae DSM 2580</name>
    <dbReference type="NCBI Taxonomy" id="1121352"/>
    <lineage>
        <taxon>Bacteria</taxon>
        <taxon>Pseudomonadati</taxon>
        <taxon>Pseudomonadota</taxon>
        <taxon>Betaproteobacteria</taxon>
        <taxon>Neisseriales</taxon>
        <taxon>Neisseriaceae</taxon>
        <taxon>Conchiformibius</taxon>
    </lineage>
</organism>
<sequence length="239" mass="28041">MVIAYTVFALSLGVLLLFLAVRKLHHQELERQLEQAEWKARYYQQETEIALSVSRSISNTIAARLQAVYGRDYADYLIARQMNLNAPEPQPREQMQITINRNSAPAAIDLYADEHRADERWARERERERAREREYSANVRHSAAYTPPHQWQPQPQAPCTSSPIHHAPYADDYDDWQDEPRRPFQPQWADDDVLDVDVYPPVYPPALTAPPPTGRQRKYASNAERQRAYRERKRRQSFN</sequence>
<feature type="compositionally biased region" description="Pro residues" evidence="1">
    <location>
        <begin position="201"/>
        <end position="213"/>
    </location>
</feature>
<feature type="region of interest" description="Disordered" evidence="1">
    <location>
        <begin position="132"/>
        <end position="239"/>
    </location>
</feature>
<dbReference type="AlphaFoldDB" id="A0AAE9HWC8"/>
<feature type="compositionally biased region" description="Low complexity" evidence="1">
    <location>
        <begin position="147"/>
        <end position="158"/>
    </location>
</feature>
<dbReference type="EMBL" id="CP097501">
    <property type="protein sequence ID" value="URD66965.1"/>
    <property type="molecule type" value="Genomic_DNA"/>
</dbReference>
<name>A0AAE9HWC8_9NEIS</name>
<dbReference type="Proteomes" id="UP001056819">
    <property type="component" value="Chromosome"/>
</dbReference>
<accession>A0AAE9HWC8</accession>
<feature type="compositionally biased region" description="Basic residues" evidence="1">
    <location>
        <begin position="230"/>
        <end position="239"/>
    </location>
</feature>
<gene>
    <name evidence="2" type="ORF">LNQ82_07070</name>
</gene>
<reference evidence="2" key="1">
    <citation type="submission" date="2022-05" db="EMBL/GenBank/DDBJ databases">
        <title>Alysiella filiformis genome sequencing.</title>
        <authorList>
            <person name="Viehboeck T."/>
        </authorList>
    </citation>
    <scope>NUCLEOTIDE SEQUENCE</scope>
    <source>
        <strain evidence="2">DSM 2580</strain>
    </source>
</reference>